<dbReference type="SUPFAM" id="SSF64153">
    <property type="entry name" value="YjeF N-terminal domain-like"/>
    <property type="match status" value="1"/>
</dbReference>
<evidence type="ECO:0000256" key="16">
    <source>
        <dbReference type="ARBA" id="ARBA00049209"/>
    </source>
</evidence>
<dbReference type="InterPro" id="IPR000631">
    <property type="entry name" value="CARKD"/>
</dbReference>
<evidence type="ECO:0000256" key="1">
    <source>
        <dbReference type="ARBA" id="ARBA00000013"/>
    </source>
</evidence>
<dbReference type="Pfam" id="PF03853">
    <property type="entry name" value="YjeF_N"/>
    <property type="match status" value="1"/>
</dbReference>
<dbReference type="InterPro" id="IPR030677">
    <property type="entry name" value="Nnr"/>
</dbReference>
<evidence type="ECO:0000256" key="17">
    <source>
        <dbReference type="HAMAP-Rule" id="MF_01965"/>
    </source>
</evidence>
<comment type="function">
    <text evidence="17">Catalyzes the dehydration of the S-form of NAD(P)HX at the expense of ADP, which is converted to AMP. Together with NAD(P)HX epimerase, which catalyzes the epimerization of the S- and R-forms, the enzyme allows the repair of both epimers of NAD(P)HX, a damaged form of NAD(P)H that is a result of enzymatic or heat-dependent hydration.</text>
</comment>
<feature type="binding site" evidence="18">
    <location>
        <begin position="118"/>
        <end position="124"/>
    </location>
    <ligand>
        <name>(6S)-NADPHX</name>
        <dbReference type="ChEBI" id="CHEBI:64076"/>
    </ligand>
</feature>
<dbReference type="GO" id="GO:0016301">
    <property type="term" value="F:kinase activity"/>
    <property type="evidence" value="ECO:0007669"/>
    <property type="project" value="UniProtKB-KW"/>
</dbReference>
<comment type="similarity">
    <text evidence="3 19">In the N-terminal section; belongs to the NnrE/AIBP family.</text>
</comment>
<feature type="domain" description="YjeF C-terminal" evidence="20">
    <location>
        <begin position="210"/>
        <end position="461"/>
    </location>
</feature>
<dbReference type="InterPro" id="IPR004443">
    <property type="entry name" value="YjeF_N_dom"/>
</dbReference>
<organism evidence="22 23">
    <name type="scientific">Sphingomonas abaci</name>
    <dbReference type="NCBI Taxonomy" id="237611"/>
    <lineage>
        <taxon>Bacteria</taxon>
        <taxon>Pseudomonadati</taxon>
        <taxon>Pseudomonadota</taxon>
        <taxon>Alphaproteobacteria</taxon>
        <taxon>Sphingomonadales</taxon>
        <taxon>Sphingomonadaceae</taxon>
        <taxon>Sphingomonas</taxon>
    </lineage>
</organism>
<evidence type="ECO:0000256" key="3">
    <source>
        <dbReference type="ARBA" id="ARBA00006001"/>
    </source>
</evidence>
<keyword evidence="10 17" id="KW-0520">NAD</keyword>
<keyword evidence="8 17" id="KW-0521">NADP</keyword>
<feature type="binding site" evidence="18">
    <location>
        <position position="147"/>
    </location>
    <ligand>
        <name>(6S)-NADPHX</name>
        <dbReference type="ChEBI" id="CHEBI:64076"/>
    </ligand>
</feature>
<comment type="function">
    <text evidence="14 19">Bifunctional enzyme that catalyzes the epimerization of the S- and R-forms of NAD(P)HX and the dehydration of the S-form of NAD(P)HX at the expense of ADP, which is converted to AMP. This allows the repair of both epimers of NAD(P)HX, a damaged form of NAD(P)H that is a result of enzymatic or heat-dependent hydration.</text>
</comment>
<evidence type="ECO:0000256" key="2">
    <source>
        <dbReference type="ARBA" id="ARBA00000909"/>
    </source>
</evidence>
<evidence type="ECO:0000256" key="12">
    <source>
        <dbReference type="ARBA" id="ARBA00023239"/>
    </source>
</evidence>
<comment type="caution">
    <text evidence="18">Lacks conserved residue(s) required for the propagation of feature annotation.</text>
</comment>
<keyword evidence="9 18" id="KW-0630">Potassium</keyword>
<comment type="catalytic activity">
    <reaction evidence="1 18 19">
        <text>(6R)-NADHX = (6S)-NADHX</text>
        <dbReference type="Rhea" id="RHEA:32215"/>
        <dbReference type="ChEBI" id="CHEBI:64074"/>
        <dbReference type="ChEBI" id="CHEBI:64075"/>
        <dbReference type="EC" id="5.1.99.6"/>
    </reaction>
</comment>
<feature type="binding site" evidence="17">
    <location>
        <begin position="377"/>
        <end position="381"/>
    </location>
    <ligand>
        <name>AMP</name>
        <dbReference type="ChEBI" id="CHEBI:456215"/>
    </ligand>
</feature>
<dbReference type="NCBIfam" id="TIGR00197">
    <property type="entry name" value="yjeF_nterm"/>
    <property type="match status" value="1"/>
</dbReference>
<keyword evidence="6 17" id="KW-0547">Nucleotide-binding</keyword>
<dbReference type="GO" id="GO:0110051">
    <property type="term" value="P:metabolite repair"/>
    <property type="evidence" value="ECO:0007669"/>
    <property type="project" value="TreeGrafter"/>
</dbReference>
<dbReference type="RefSeq" id="WP_184115263.1">
    <property type="nucleotide sequence ID" value="NZ_JACHNY010000005.1"/>
</dbReference>
<evidence type="ECO:0000256" key="19">
    <source>
        <dbReference type="PIRNR" id="PIRNR017184"/>
    </source>
</evidence>
<evidence type="ECO:0000256" key="7">
    <source>
        <dbReference type="ARBA" id="ARBA00022840"/>
    </source>
</evidence>
<dbReference type="HAMAP" id="MF_01966">
    <property type="entry name" value="NADHX_epimerase"/>
    <property type="match status" value="1"/>
</dbReference>
<dbReference type="GO" id="GO:0046496">
    <property type="term" value="P:nicotinamide nucleotide metabolic process"/>
    <property type="evidence" value="ECO:0007669"/>
    <property type="project" value="UniProtKB-UniRule"/>
</dbReference>
<dbReference type="GO" id="GO:0052856">
    <property type="term" value="F:NAD(P)HX epimerase activity"/>
    <property type="evidence" value="ECO:0007669"/>
    <property type="project" value="UniProtKB-UniRule"/>
</dbReference>
<evidence type="ECO:0000256" key="5">
    <source>
        <dbReference type="ARBA" id="ARBA00022723"/>
    </source>
</evidence>
<gene>
    <name evidence="17" type="primary">nnrD</name>
    <name evidence="18" type="synonym">nnrE</name>
    <name evidence="22" type="ORF">GGQ96_002552</name>
</gene>
<comment type="function">
    <text evidence="18">Catalyzes the epimerization of the S- and R-forms of NAD(P)HX, a damaged form of NAD(P)H that is a result of enzymatic or heat-dependent hydration. This is a prerequisite for the S-specific NAD(P)H-hydrate dehydratase to allow the repair of both epimers of NAD(P)HX.</text>
</comment>
<evidence type="ECO:0000256" key="11">
    <source>
        <dbReference type="ARBA" id="ARBA00023235"/>
    </source>
</evidence>
<feature type="binding site" evidence="18">
    <location>
        <position position="114"/>
    </location>
    <ligand>
        <name>K(+)</name>
        <dbReference type="ChEBI" id="CHEBI:29103"/>
    </ligand>
</feature>
<dbReference type="Proteomes" id="UP000574769">
    <property type="component" value="Unassembled WGS sequence"/>
</dbReference>
<dbReference type="AlphaFoldDB" id="A0A7W7EYU6"/>
<dbReference type="Gene3D" id="3.40.50.10260">
    <property type="entry name" value="YjeF N-terminal domain"/>
    <property type="match status" value="1"/>
</dbReference>
<dbReference type="PANTHER" id="PTHR12592">
    <property type="entry name" value="ATP-DEPENDENT (S)-NAD(P)H-HYDRATE DEHYDRATASE FAMILY MEMBER"/>
    <property type="match status" value="1"/>
</dbReference>
<comment type="subunit">
    <text evidence="17">Homotetramer.</text>
</comment>
<evidence type="ECO:0000256" key="13">
    <source>
        <dbReference type="ARBA" id="ARBA00023268"/>
    </source>
</evidence>
<comment type="catalytic activity">
    <reaction evidence="15 17 19">
        <text>(6S)-NADHX + ADP = AMP + phosphate + NADH + H(+)</text>
        <dbReference type="Rhea" id="RHEA:32223"/>
        <dbReference type="ChEBI" id="CHEBI:15378"/>
        <dbReference type="ChEBI" id="CHEBI:43474"/>
        <dbReference type="ChEBI" id="CHEBI:57945"/>
        <dbReference type="ChEBI" id="CHEBI:64074"/>
        <dbReference type="ChEBI" id="CHEBI:456215"/>
        <dbReference type="ChEBI" id="CHEBI:456216"/>
        <dbReference type="EC" id="4.2.1.136"/>
    </reaction>
</comment>
<name>A0A7W7EYU6_9SPHN</name>
<evidence type="ECO:0000256" key="15">
    <source>
        <dbReference type="ARBA" id="ARBA00048238"/>
    </source>
</evidence>
<comment type="caution">
    <text evidence="22">The sequence shown here is derived from an EMBL/GenBank/DDBJ whole genome shotgun (WGS) entry which is preliminary data.</text>
</comment>
<proteinExistence type="inferred from homology"/>
<comment type="catalytic activity">
    <reaction evidence="16 17 19">
        <text>(6S)-NADPHX + ADP = AMP + phosphate + NADPH + H(+)</text>
        <dbReference type="Rhea" id="RHEA:32235"/>
        <dbReference type="ChEBI" id="CHEBI:15378"/>
        <dbReference type="ChEBI" id="CHEBI:43474"/>
        <dbReference type="ChEBI" id="CHEBI:57783"/>
        <dbReference type="ChEBI" id="CHEBI:64076"/>
        <dbReference type="ChEBI" id="CHEBI:456215"/>
        <dbReference type="ChEBI" id="CHEBI:456216"/>
        <dbReference type="EC" id="4.2.1.136"/>
    </reaction>
</comment>
<evidence type="ECO:0000256" key="9">
    <source>
        <dbReference type="ARBA" id="ARBA00022958"/>
    </source>
</evidence>
<evidence type="ECO:0000259" key="21">
    <source>
        <dbReference type="PROSITE" id="PS51385"/>
    </source>
</evidence>
<dbReference type="GO" id="GO:0046872">
    <property type="term" value="F:metal ion binding"/>
    <property type="evidence" value="ECO:0007669"/>
    <property type="project" value="UniProtKB-UniRule"/>
</dbReference>
<dbReference type="NCBIfam" id="TIGR00196">
    <property type="entry name" value="yjeF_cterm"/>
    <property type="match status" value="1"/>
</dbReference>
<evidence type="ECO:0000256" key="6">
    <source>
        <dbReference type="ARBA" id="ARBA00022741"/>
    </source>
</evidence>
<comment type="similarity">
    <text evidence="18">Belongs to the NnrE/AIBP family.</text>
</comment>
<dbReference type="SUPFAM" id="SSF53613">
    <property type="entry name" value="Ribokinase-like"/>
    <property type="match status" value="1"/>
</dbReference>
<dbReference type="Gene3D" id="3.40.1190.20">
    <property type="match status" value="1"/>
</dbReference>
<keyword evidence="5 18" id="KW-0479">Metal-binding</keyword>
<dbReference type="InterPro" id="IPR029056">
    <property type="entry name" value="Ribokinase-like"/>
</dbReference>
<dbReference type="EMBL" id="JACHNY010000005">
    <property type="protein sequence ID" value="MBB4618409.1"/>
    <property type="molecule type" value="Genomic_DNA"/>
</dbReference>
<dbReference type="EC" id="4.2.1.136" evidence="19"/>
<evidence type="ECO:0000256" key="4">
    <source>
        <dbReference type="ARBA" id="ARBA00009524"/>
    </source>
</evidence>
<dbReference type="PIRSF" id="PIRSF017184">
    <property type="entry name" value="Nnr"/>
    <property type="match status" value="1"/>
</dbReference>
<dbReference type="GO" id="GO:0052855">
    <property type="term" value="F:ADP-dependent NAD(P)H-hydrate dehydratase activity"/>
    <property type="evidence" value="ECO:0007669"/>
    <property type="project" value="UniProtKB-UniRule"/>
</dbReference>
<dbReference type="EC" id="5.1.99.6" evidence="19"/>
<feature type="binding site" evidence="17">
    <location>
        <position position="295"/>
    </location>
    <ligand>
        <name>(6S)-NADPHX</name>
        <dbReference type="ChEBI" id="CHEBI:64076"/>
    </ligand>
</feature>
<keyword evidence="7 17" id="KW-0067">ATP-binding</keyword>
<dbReference type="GO" id="GO:0005524">
    <property type="term" value="F:ATP binding"/>
    <property type="evidence" value="ECO:0007669"/>
    <property type="project" value="UniProtKB-UniRule"/>
</dbReference>
<keyword evidence="22" id="KW-0808">Transferase</keyword>
<dbReference type="HAMAP" id="MF_01965">
    <property type="entry name" value="NADHX_dehydratase"/>
    <property type="match status" value="1"/>
</dbReference>
<keyword evidence="13" id="KW-0511">Multifunctional enzyme</keyword>
<keyword evidence="23" id="KW-1185">Reference proteome</keyword>
<comment type="cofactor">
    <cofactor evidence="17">
        <name>Mg(2+)</name>
        <dbReference type="ChEBI" id="CHEBI:18420"/>
    </cofactor>
</comment>
<keyword evidence="12 17" id="KW-0456">Lyase</keyword>
<keyword evidence="11 18" id="KW-0413">Isomerase</keyword>
<evidence type="ECO:0000259" key="20">
    <source>
        <dbReference type="PROSITE" id="PS51383"/>
    </source>
</evidence>
<reference evidence="22 23" key="1">
    <citation type="submission" date="2020-08" db="EMBL/GenBank/DDBJ databases">
        <title>Genomic Encyclopedia of Type Strains, Phase IV (KMG-IV): sequencing the most valuable type-strain genomes for metagenomic binning, comparative biology and taxonomic classification.</title>
        <authorList>
            <person name="Goeker M."/>
        </authorList>
    </citation>
    <scope>NUCLEOTIDE SEQUENCE [LARGE SCALE GENOMIC DNA]</scope>
    <source>
        <strain evidence="22 23">DSM 15867</strain>
    </source>
</reference>
<dbReference type="PROSITE" id="PS51383">
    <property type="entry name" value="YJEF_C_3"/>
    <property type="match status" value="1"/>
</dbReference>
<feature type="domain" description="YjeF N-terminal" evidence="21">
    <location>
        <begin position="10"/>
        <end position="205"/>
    </location>
</feature>
<keyword evidence="22" id="KW-0418">Kinase</keyword>
<dbReference type="InterPro" id="IPR017953">
    <property type="entry name" value="Carbohydrate_kinase_pred_CS"/>
</dbReference>
<comment type="cofactor">
    <cofactor evidence="18 19">
        <name>K(+)</name>
        <dbReference type="ChEBI" id="CHEBI:29103"/>
    </cofactor>
    <text evidence="18 19">Binds 1 potassium ion per subunit.</text>
</comment>
<comment type="similarity">
    <text evidence="17">Belongs to the NnrD/CARKD family.</text>
</comment>
<feature type="binding site" evidence="17">
    <location>
        <position position="344"/>
    </location>
    <ligand>
        <name>(6S)-NADPHX</name>
        <dbReference type="ChEBI" id="CHEBI:64076"/>
    </ligand>
</feature>
<dbReference type="PROSITE" id="PS01049">
    <property type="entry name" value="YJEF_C_1"/>
    <property type="match status" value="1"/>
</dbReference>
<feature type="binding site" evidence="17">
    <location>
        <position position="241"/>
    </location>
    <ligand>
        <name>(6S)-NADPHX</name>
        <dbReference type="ChEBI" id="CHEBI:64076"/>
    </ligand>
</feature>
<evidence type="ECO:0000256" key="18">
    <source>
        <dbReference type="HAMAP-Rule" id="MF_01966"/>
    </source>
</evidence>
<protein>
    <recommendedName>
        <fullName evidence="19">Bifunctional NAD(P)H-hydrate repair enzyme</fullName>
    </recommendedName>
    <alternativeName>
        <fullName evidence="19">Nicotinamide nucleotide repair protein</fullName>
    </alternativeName>
    <domain>
        <recommendedName>
            <fullName evidence="19">ADP-dependent (S)-NAD(P)H-hydrate dehydratase</fullName>
            <ecNumber evidence="19">4.2.1.136</ecNumber>
        </recommendedName>
        <alternativeName>
            <fullName evidence="19">ADP-dependent NAD(P)HX dehydratase</fullName>
        </alternativeName>
    </domain>
    <domain>
        <recommendedName>
            <fullName evidence="19">NAD(P)H-hydrate epimerase</fullName>
            <ecNumber evidence="19">5.1.99.6</ecNumber>
        </recommendedName>
    </domain>
</protein>
<feature type="binding site" evidence="17">
    <location>
        <position position="405"/>
    </location>
    <ligand>
        <name>AMP</name>
        <dbReference type="ChEBI" id="CHEBI:456215"/>
    </ligand>
</feature>
<dbReference type="CDD" id="cd01171">
    <property type="entry name" value="YXKO-related"/>
    <property type="match status" value="1"/>
</dbReference>
<feature type="binding site" evidence="18">
    <location>
        <begin position="57"/>
        <end position="61"/>
    </location>
    <ligand>
        <name>(6S)-NADPHX</name>
        <dbReference type="ChEBI" id="CHEBI:64076"/>
    </ligand>
</feature>
<feature type="binding site" evidence="18">
    <location>
        <position position="150"/>
    </location>
    <ligand>
        <name>K(+)</name>
        <dbReference type="ChEBI" id="CHEBI:29103"/>
    </ligand>
</feature>
<dbReference type="PANTHER" id="PTHR12592:SF0">
    <property type="entry name" value="ATP-DEPENDENT (S)-NAD(P)H-HYDRATE DEHYDRATASE"/>
    <property type="match status" value="1"/>
</dbReference>
<evidence type="ECO:0000256" key="14">
    <source>
        <dbReference type="ARBA" id="ARBA00025153"/>
    </source>
</evidence>
<evidence type="ECO:0000313" key="23">
    <source>
        <dbReference type="Proteomes" id="UP000574769"/>
    </source>
</evidence>
<accession>A0A7W7EYU6</accession>
<evidence type="ECO:0000256" key="8">
    <source>
        <dbReference type="ARBA" id="ARBA00022857"/>
    </source>
</evidence>
<evidence type="ECO:0000313" key="22">
    <source>
        <dbReference type="EMBL" id="MBB4618409.1"/>
    </source>
</evidence>
<sequence length="461" mass="46624">MIAIEGGPVVTAAAMRAAEQAHGDLTGLMERAGRGVGEAVRRLAAGAEVLVLCGPGNNGGDGYVAATYLRDMGHRVRVACTDVPRSDLAKAAAARWTGPVEPLADVRSAAILVDAVFGTGLSRPLDATIADPLRRLVEAASLAVAVDLPSGVATDSGALLVEDAPGYALTLALGALKPAHVLQPAMRTMGAIRLVPLGLSAHDLSGAVAMIAPPRLAAPDPDSHKYSRGMVAIVVGQMAGAARLSAEAALRSGAGYAALYGDASELGPAAIVHRPLADMASLDDPRIGAIVIGPGLGRDEAARARLATLIAADRHPLVVDGDALHLLDPATLPDRDCPVILTPHAGEFKAVFGEGSGSVIDRARDAARATGAVVVFKGATTVIANRHRAIVHPGGNSWLSTAGTGDVLTGAIAAMLAGEHGTPIEAAAAGVWLHAEAGRRCGTSFIADDLATALTLTRASL</sequence>
<dbReference type="PROSITE" id="PS51385">
    <property type="entry name" value="YJEF_N"/>
    <property type="match status" value="1"/>
</dbReference>
<dbReference type="PROSITE" id="PS01050">
    <property type="entry name" value="YJEF_C_2"/>
    <property type="match status" value="1"/>
</dbReference>
<feature type="binding site" evidence="17">
    <location>
        <position position="406"/>
    </location>
    <ligand>
        <name>(6S)-NADPHX</name>
        <dbReference type="ChEBI" id="CHEBI:64076"/>
    </ligand>
</feature>
<comment type="catalytic activity">
    <reaction evidence="2 18 19">
        <text>(6R)-NADPHX = (6S)-NADPHX</text>
        <dbReference type="Rhea" id="RHEA:32227"/>
        <dbReference type="ChEBI" id="CHEBI:64076"/>
        <dbReference type="ChEBI" id="CHEBI:64077"/>
        <dbReference type="EC" id="5.1.99.6"/>
    </reaction>
</comment>
<dbReference type="InterPro" id="IPR036652">
    <property type="entry name" value="YjeF_N_dom_sf"/>
</dbReference>
<comment type="similarity">
    <text evidence="4 19">In the C-terminal section; belongs to the NnrD/CARKD family.</text>
</comment>
<evidence type="ECO:0000256" key="10">
    <source>
        <dbReference type="ARBA" id="ARBA00023027"/>
    </source>
</evidence>
<dbReference type="Pfam" id="PF01256">
    <property type="entry name" value="Carb_kinase"/>
    <property type="match status" value="1"/>
</dbReference>
<feature type="binding site" evidence="18">
    <location>
        <position position="58"/>
    </location>
    <ligand>
        <name>K(+)</name>
        <dbReference type="ChEBI" id="CHEBI:29103"/>
    </ligand>
</feature>